<proteinExistence type="predicted"/>
<dbReference type="InterPro" id="IPR001647">
    <property type="entry name" value="HTH_TetR"/>
</dbReference>
<name>A0ABU1J3T7_9BACL</name>
<reference evidence="4 5" key="1">
    <citation type="submission" date="2023-07" db="EMBL/GenBank/DDBJ databases">
        <title>Genomic Encyclopedia of Type Strains, Phase IV (KMG-IV): sequencing the most valuable type-strain genomes for metagenomic binning, comparative biology and taxonomic classification.</title>
        <authorList>
            <person name="Goeker M."/>
        </authorList>
    </citation>
    <scope>NUCLEOTIDE SEQUENCE [LARGE SCALE GENOMIC DNA]</scope>
    <source>
        <strain evidence="4 5">DSM 22170</strain>
    </source>
</reference>
<evidence type="ECO:0000313" key="4">
    <source>
        <dbReference type="EMBL" id="MDR6246168.1"/>
    </source>
</evidence>
<evidence type="ECO:0000256" key="2">
    <source>
        <dbReference type="PROSITE-ProRule" id="PRU00335"/>
    </source>
</evidence>
<dbReference type="PANTHER" id="PTHR43479">
    <property type="entry name" value="ACREF/ENVCD OPERON REPRESSOR-RELATED"/>
    <property type="match status" value="1"/>
</dbReference>
<dbReference type="RefSeq" id="WP_188774997.1">
    <property type="nucleotide sequence ID" value="NZ_BMMB01000003.1"/>
</dbReference>
<dbReference type="Gene3D" id="1.10.357.10">
    <property type="entry name" value="Tetracycline Repressor, domain 2"/>
    <property type="match status" value="1"/>
</dbReference>
<feature type="domain" description="HTH tetR-type" evidence="3">
    <location>
        <begin position="11"/>
        <end position="71"/>
    </location>
</feature>
<gene>
    <name evidence="4" type="ORF">JOC58_004087</name>
</gene>
<dbReference type="InterPro" id="IPR050624">
    <property type="entry name" value="HTH-type_Tx_Regulator"/>
</dbReference>
<comment type="caution">
    <text evidence="4">The sequence shown here is derived from an EMBL/GenBank/DDBJ whole genome shotgun (WGS) entry which is preliminary data.</text>
</comment>
<dbReference type="EMBL" id="JAVDQH010000023">
    <property type="protein sequence ID" value="MDR6246168.1"/>
    <property type="molecule type" value="Genomic_DNA"/>
</dbReference>
<evidence type="ECO:0000313" key="5">
    <source>
        <dbReference type="Proteomes" id="UP001185028"/>
    </source>
</evidence>
<dbReference type="Pfam" id="PF17924">
    <property type="entry name" value="TetR_C_19"/>
    <property type="match status" value="1"/>
</dbReference>
<keyword evidence="5" id="KW-1185">Reference proteome</keyword>
<evidence type="ECO:0000256" key="1">
    <source>
        <dbReference type="ARBA" id="ARBA00023125"/>
    </source>
</evidence>
<accession>A0ABU1J3T7</accession>
<dbReference type="Proteomes" id="UP001185028">
    <property type="component" value="Unassembled WGS sequence"/>
</dbReference>
<dbReference type="InterPro" id="IPR009057">
    <property type="entry name" value="Homeodomain-like_sf"/>
</dbReference>
<dbReference type="Pfam" id="PF00440">
    <property type="entry name" value="TetR_N"/>
    <property type="match status" value="1"/>
</dbReference>
<dbReference type="PANTHER" id="PTHR43479:SF11">
    <property type="entry name" value="ACREF_ENVCD OPERON REPRESSOR-RELATED"/>
    <property type="match status" value="1"/>
</dbReference>
<keyword evidence="1 2" id="KW-0238">DNA-binding</keyword>
<protein>
    <submittedName>
        <fullName evidence="4">AcrR family transcriptional regulator</fullName>
    </submittedName>
</protein>
<dbReference type="SUPFAM" id="SSF46689">
    <property type="entry name" value="Homeodomain-like"/>
    <property type="match status" value="1"/>
</dbReference>
<sequence>MPTKTFFNLPGEKRQNLIDAALREFSRASLADASIANIIKDACIPRGSFYQYFEDKADLFFYILEEHSARNREQMMSLAIKHQGDLFTSSAEFFESSLHRFIHDEQGANREFARNIFLNMNYKIEYKLILDVKNPTTRERIREFYRNYMGVIDTSGLNIHSEEELLHLIKILRAILIQNFIQFFAGEADEQEVLHNFRLELELLKRGLYTSRSHET</sequence>
<organism evidence="4 5">
    <name type="scientific">Paenibacillus hunanensis</name>
    <dbReference type="NCBI Taxonomy" id="539262"/>
    <lineage>
        <taxon>Bacteria</taxon>
        <taxon>Bacillati</taxon>
        <taxon>Bacillota</taxon>
        <taxon>Bacilli</taxon>
        <taxon>Bacillales</taxon>
        <taxon>Paenibacillaceae</taxon>
        <taxon>Paenibacillus</taxon>
    </lineage>
</organism>
<dbReference type="PROSITE" id="PS50977">
    <property type="entry name" value="HTH_TETR_2"/>
    <property type="match status" value="1"/>
</dbReference>
<evidence type="ECO:0000259" key="3">
    <source>
        <dbReference type="PROSITE" id="PS50977"/>
    </source>
</evidence>
<feature type="DNA-binding region" description="H-T-H motif" evidence="2">
    <location>
        <begin position="34"/>
        <end position="53"/>
    </location>
</feature>